<dbReference type="EMBL" id="LR215065">
    <property type="protein sequence ID" value="VEV56235.1"/>
    <property type="molecule type" value="Genomic_DNA"/>
</dbReference>
<dbReference type="InterPro" id="IPR036322">
    <property type="entry name" value="WD40_repeat_dom_sf"/>
</dbReference>
<sequence length="122" mass="14035">MNSGNYDKEGEDSFSFYTNISEGIHGKYKLKSETTKINDSTKNIKTDRTTKIGITFLCVSICGNYIAIVSESHNNVVRVYYAENFSCIVILQQQKKIMNIRWDSILYKPRLKQIIYLFGETG</sequence>
<dbReference type="OrthoDB" id="308690at2759"/>
<dbReference type="SUPFAM" id="SSF50978">
    <property type="entry name" value="WD40 repeat-like"/>
    <property type="match status" value="1"/>
</dbReference>
<accession>A0A449BS36</accession>
<dbReference type="RefSeq" id="XP_037490418.1">
    <property type="nucleotide sequence ID" value="XM_037634307.1"/>
</dbReference>
<protein>
    <submittedName>
        <fullName evidence="1">WD repeat-containing protein WRAP73, putative</fullName>
    </submittedName>
</protein>
<reference evidence="1 2" key="1">
    <citation type="submission" date="2019-01" db="EMBL/GenBank/DDBJ databases">
        <authorList>
            <person name="Ramaprasad A."/>
        </authorList>
    </citation>
    <scope>NUCLEOTIDE SEQUENCE [LARGE SCALE GENOMIC DNA]</scope>
</reference>
<gene>
    <name evidence="1" type="ORF">PVVCY_0900450</name>
</gene>
<dbReference type="KEGG" id="pvv:PVVCY_0900450"/>
<dbReference type="GeneID" id="59893035"/>
<proteinExistence type="predicted"/>
<dbReference type="AlphaFoldDB" id="A0A449BS36"/>
<dbReference type="VEuPathDB" id="PlasmoDB:PVVCY_0900450"/>
<name>A0A449BS36_PLAVN</name>
<dbReference type="Proteomes" id="UP000290582">
    <property type="component" value="Chromosome PVVCY_09"/>
</dbReference>
<organism evidence="1 2">
    <name type="scientific">Plasmodium vinckei vinckei</name>
    <dbReference type="NCBI Taxonomy" id="54757"/>
    <lineage>
        <taxon>Eukaryota</taxon>
        <taxon>Sar</taxon>
        <taxon>Alveolata</taxon>
        <taxon>Apicomplexa</taxon>
        <taxon>Aconoidasida</taxon>
        <taxon>Haemosporida</taxon>
        <taxon>Plasmodiidae</taxon>
        <taxon>Plasmodium</taxon>
        <taxon>Plasmodium (Vinckeia)</taxon>
    </lineage>
</organism>
<evidence type="ECO:0000313" key="2">
    <source>
        <dbReference type="Proteomes" id="UP000290582"/>
    </source>
</evidence>
<evidence type="ECO:0000313" key="1">
    <source>
        <dbReference type="EMBL" id="VEV56235.1"/>
    </source>
</evidence>